<name>A0A5J5HHE3_9BACI</name>
<evidence type="ECO:0000256" key="1">
    <source>
        <dbReference type="SAM" id="MobiDB-lite"/>
    </source>
</evidence>
<dbReference type="RefSeq" id="WP_150441728.1">
    <property type="nucleotide sequence ID" value="NZ_VYKL01000032.1"/>
</dbReference>
<sequence length="361" mass="40773">MSKEKVITFKQEEKSLIYNRFVAPANGTTDEALHFVEYCEALGLNPLLGDVIFQKFETKQGPRTTFVTTRDGLMRVAVRDENYVGPPISNVVREGDQFEFLPAEGSVIHKFGQKRGRILGAYAVLYHKQYRPYACWADFAEYFSANAKSQNGRSYIWDQYPSIMIEKVAESFALKRQFPIVGGLTTEEEMGLDHNITVQIDMQDPPEPPANQVKQQTISEPISIQKEPEPEVEKTSAAVDHKNQLESVLDDRPREIKEFPMRSYQPSQTENDQSEQLYRPVVQKANGEEVEIDRVDIGTSNSGIPFAKVFIIKNSGQKLMLLAKGEEHVAIAKTLNQGDVVSIEIMEENGFHFLKGVNAHA</sequence>
<organism evidence="2 3">
    <name type="scientific">Niallia endozanthoxylica</name>
    <dbReference type="NCBI Taxonomy" id="2036016"/>
    <lineage>
        <taxon>Bacteria</taxon>
        <taxon>Bacillati</taxon>
        <taxon>Bacillota</taxon>
        <taxon>Bacilli</taxon>
        <taxon>Bacillales</taxon>
        <taxon>Bacillaceae</taxon>
        <taxon>Niallia</taxon>
    </lineage>
</organism>
<evidence type="ECO:0000313" key="3">
    <source>
        <dbReference type="Proteomes" id="UP000326671"/>
    </source>
</evidence>
<dbReference type="OrthoDB" id="7889018at2"/>
<feature type="region of interest" description="Disordered" evidence="1">
    <location>
        <begin position="224"/>
        <end position="253"/>
    </location>
</feature>
<dbReference type="InterPro" id="IPR018330">
    <property type="entry name" value="RecT_fam"/>
</dbReference>
<evidence type="ECO:0000313" key="2">
    <source>
        <dbReference type="EMBL" id="KAA9019004.1"/>
    </source>
</evidence>
<dbReference type="Pfam" id="PF03837">
    <property type="entry name" value="RecT"/>
    <property type="match status" value="1"/>
</dbReference>
<dbReference type="GO" id="GO:0006259">
    <property type="term" value="P:DNA metabolic process"/>
    <property type="evidence" value="ECO:0007669"/>
    <property type="project" value="InterPro"/>
</dbReference>
<accession>A0A5J5HHE3</accession>
<dbReference type="EMBL" id="VYKL01000032">
    <property type="protein sequence ID" value="KAA9019004.1"/>
    <property type="molecule type" value="Genomic_DNA"/>
</dbReference>
<protein>
    <submittedName>
        <fullName evidence="2">Recombinase RecT</fullName>
    </submittedName>
</protein>
<feature type="compositionally biased region" description="Basic and acidic residues" evidence="1">
    <location>
        <begin position="226"/>
        <end position="253"/>
    </location>
</feature>
<dbReference type="Proteomes" id="UP000326671">
    <property type="component" value="Unassembled WGS sequence"/>
</dbReference>
<proteinExistence type="predicted"/>
<keyword evidence="3" id="KW-1185">Reference proteome</keyword>
<dbReference type="GO" id="GO:0003677">
    <property type="term" value="F:DNA binding"/>
    <property type="evidence" value="ECO:0007669"/>
    <property type="project" value="InterPro"/>
</dbReference>
<reference evidence="2 3" key="1">
    <citation type="submission" date="2019-09" db="EMBL/GenBank/DDBJ databases">
        <title>Whole genome sequences of isolates from the Mars Exploration Rovers.</title>
        <authorList>
            <person name="Seuylemezian A."/>
            <person name="Vaishampayan P."/>
        </authorList>
    </citation>
    <scope>NUCLEOTIDE SEQUENCE [LARGE SCALE GENOMIC DNA]</scope>
    <source>
        <strain evidence="2 3">MER_TA_151</strain>
    </source>
</reference>
<gene>
    <name evidence="2" type="ORF">F4V44_19680</name>
</gene>
<comment type="caution">
    <text evidence="2">The sequence shown here is derived from an EMBL/GenBank/DDBJ whole genome shotgun (WGS) entry which is preliminary data.</text>
</comment>
<dbReference type="AlphaFoldDB" id="A0A5J5HHE3"/>